<evidence type="ECO:0000313" key="2">
    <source>
        <dbReference type="Proteomes" id="UP000024635"/>
    </source>
</evidence>
<organism evidence="1 2">
    <name type="scientific">Ancylostoma ceylanicum</name>
    <dbReference type="NCBI Taxonomy" id="53326"/>
    <lineage>
        <taxon>Eukaryota</taxon>
        <taxon>Metazoa</taxon>
        <taxon>Ecdysozoa</taxon>
        <taxon>Nematoda</taxon>
        <taxon>Chromadorea</taxon>
        <taxon>Rhabditida</taxon>
        <taxon>Rhabditina</taxon>
        <taxon>Rhabditomorpha</taxon>
        <taxon>Strongyloidea</taxon>
        <taxon>Ancylostomatidae</taxon>
        <taxon>Ancylostomatinae</taxon>
        <taxon>Ancylostoma</taxon>
    </lineage>
</organism>
<comment type="caution">
    <text evidence="1">The sequence shown here is derived from an EMBL/GenBank/DDBJ whole genome shotgun (WGS) entry which is preliminary data.</text>
</comment>
<dbReference type="Proteomes" id="UP000024635">
    <property type="component" value="Unassembled WGS sequence"/>
</dbReference>
<proteinExistence type="predicted"/>
<dbReference type="EMBL" id="JARK01001565">
    <property type="protein sequence ID" value="EYB89681.1"/>
    <property type="molecule type" value="Genomic_DNA"/>
</dbReference>
<evidence type="ECO:0000313" key="1">
    <source>
        <dbReference type="EMBL" id="EYB89681.1"/>
    </source>
</evidence>
<sequence>MDGRVVLMENEQISIALVLEEQELDAEHFTVVGCGYTSENKGDVEPSFRTEDAPHHDCATSKILPAEALDSLRRSLQIPSRPSNLNIFK</sequence>
<gene>
    <name evidence="1" type="primary">Acey_s0229.g2930</name>
    <name evidence="1" type="ORF">Y032_0229g2930</name>
</gene>
<name>A0A016SH53_9BILA</name>
<reference evidence="2" key="1">
    <citation type="journal article" date="2015" name="Nat. Genet.">
        <title>The genome and transcriptome of the zoonotic hookworm Ancylostoma ceylanicum identify infection-specific gene families.</title>
        <authorList>
            <person name="Schwarz E.M."/>
            <person name="Hu Y."/>
            <person name="Antoshechkin I."/>
            <person name="Miller M.M."/>
            <person name="Sternberg P.W."/>
            <person name="Aroian R.V."/>
        </authorList>
    </citation>
    <scope>NUCLEOTIDE SEQUENCE</scope>
    <source>
        <strain evidence="2">HY135</strain>
    </source>
</reference>
<keyword evidence="2" id="KW-1185">Reference proteome</keyword>
<dbReference type="AlphaFoldDB" id="A0A016SH53"/>
<protein>
    <submittedName>
        <fullName evidence="1">Uncharacterized protein</fullName>
    </submittedName>
</protein>
<accession>A0A016SH53</accession>